<gene>
    <name evidence="1" type="ORF">BKA15_000861</name>
</gene>
<sequence>MNQPATPEDAAADLIGRSVWGARKGHGSFLDLQFGPAREADPKRGAFHLWIQQCAWRIEHGAELGAGSEDSDERIAAALARLNGRELTAITLQRPSLSTTFAFGDSRLITFETSTDPADDHAEQWLLFRPDDLVLSVGPGSAWQLSPADQP</sequence>
<reference evidence="1 2" key="1">
    <citation type="submission" date="2020-07" db="EMBL/GenBank/DDBJ databases">
        <title>Sequencing the genomes of 1000 actinobacteria strains.</title>
        <authorList>
            <person name="Klenk H.-P."/>
        </authorList>
    </citation>
    <scope>NUCLEOTIDE SEQUENCE [LARGE SCALE GENOMIC DNA]</scope>
    <source>
        <strain evidence="1 2">DSM 22083</strain>
    </source>
</reference>
<accession>A0A7Y9I3H5</accession>
<proteinExistence type="predicted"/>
<dbReference type="Proteomes" id="UP000569914">
    <property type="component" value="Unassembled WGS sequence"/>
</dbReference>
<comment type="caution">
    <text evidence="1">The sequence shown here is derived from an EMBL/GenBank/DDBJ whole genome shotgun (WGS) entry which is preliminary data.</text>
</comment>
<organism evidence="1 2">
    <name type="scientific">Microlunatus parietis</name>
    <dbReference type="NCBI Taxonomy" id="682979"/>
    <lineage>
        <taxon>Bacteria</taxon>
        <taxon>Bacillati</taxon>
        <taxon>Actinomycetota</taxon>
        <taxon>Actinomycetes</taxon>
        <taxon>Propionibacteriales</taxon>
        <taxon>Propionibacteriaceae</taxon>
        <taxon>Microlunatus</taxon>
    </lineage>
</organism>
<name>A0A7Y9I3H5_9ACTN</name>
<evidence type="ECO:0000313" key="2">
    <source>
        <dbReference type="Proteomes" id="UP000569914"/>
    </source>
</evidence>
<keyword evidence="2" id="KW-1185">Reference proteome</keyword>
<evidence type="ECO:0000313" key="1">
    <source>
        <dbReference type="EMBL" id="NYE69532.1"/>
    </source>
</evidence>
<protein>
    <submittedName>
        <fullName evidence="1">Uncharacterized protein</fullName>
    </submittedName>
</protein>
<dbReference type="EMBL" id="JACCBU010000001">
    <property type="protein sequence ID" value="NYE69532.1"/>
    <property type="molecule type" value="Genomic_DNA"/>
</dbReference>
<dbReference type="AlphaFoldDB" id="A0A7Y9I3H5"/>
<dbReference type="RefSeq" id="WP_179748369.1">
    <property type="nucleotide sequence ID" value="NZ_JACCBU010000001.1"/>
</dbReference>